<comment type="caution">
    <text evidence="10">The sequence shown here is derived from an EMBL/GenBank/DDBJ whole genome shotgun (WGS) entry which is preliminary data.</text>
</comment>
<dbReference type="InterPro" id="IPR015422">
    <property type="entry name" value="PyrdxlP-dep_Trfase_small"/>
</dbReference>
<dbReference type="PROSITE" id="PS00392">
    <property type="entry name" value="DDC_GAD_HDC_YDC"/>
    <property type="match status" value="1"/>
</dbReference>
<name>A0A200Q110_MACCD</name>
<feature type="modified residue" description="N6-(pyridoxal phosphate)lysine" evidence="8">
    <location>
        <position position="325"/>
    </location>
</feature>
<dbReference type="OMA" id="IGMINEV"/>
<evidence type="ECO:0000256" key="8">
    <source>
        <dbReference type="PIRSR" id="PIRSR602129-50"/>
    </source>
</evidence>
<dbReference type="InterPro" id="IPR010977">
    <property type="entry name" value="Aromatic_deC"/>
</dbReference>
<dbReference type="GO" id="GO:0030170">
    <property type="term" value="F:pyridoxal phosphate binding"/>
    <property type="evidence" value="ECO:0007669"/>
    <property type="project" value="InterPro"/>
</dbReference>
<gene>
    <name evidence="10" type="ORF">BVC80_7583g2</name>
</gene>
<dbReference type="GO" id="GO:0006520">
    <property type="term" value="P:amino acid metabolic process"/>
    <property type="evidence" value="ECO:0007669"/>
    <property type="project" value="InterPro"/>
</dbReference>
<dbReference type="Gene3D" id="1.20.1340.10">
    <property type="entry name" value="dopa decarboxylase, N-terminal domain"/>
    <property type="match status" value="1"/>
</dbReference>
<dbReference type="InterPro" id="IPR002129">
    <property type="entry name" value="PyrdxlP-dep_de-COase"/>
</dbReference>
<dbReference type="Gene3D" id="3.40.640.10">
    <property type="entry name" value="Type I PLP-dependent aspartate aminotransferase-like (Major domain)"/>
    <property type="match status" value="1"/>
</dbReference>
<evidence type="ECO:0000256" key="3">
    <source>
        <dbReference type="ARBA" id="ARBA00011738"/>
    </source>
</evidence>
<dbReference type="Proteomes" id="UP000195402">
    <property type="component" value="Unassembled WGS sequence"/>
</dbReference>
<dbReference type="Gene3D" id="3.90.1150.10">
    <property type="entry name" value="Aspartate Aminotransferase, domain 1"/>
    <property type="match status" value="1"/>
</dbReference>
<reference evidence="10 11" key="1">
    <citation type="journal article" date="2017" name="Mol. Plant">
        <title>The Genome of Medicinal Plant Macleaya cordata Provides New Insights into Benzylisoquinoline Alkaloids Metabolism.</title>
        <authorList>
            <person name="Liu X."/>
            <person name="Liu Y."/>
            <person name="Huang P."/>
            <person name="Ma Y."/>
            <person name="Qing Z."/>
            <person name="Tang Q."/>
            <person name="Cao H."/>
            <person name="Cheng P."/>
            <person name="Zheng Y."/>
            <person name="Yuan Z."/>
            <person name="Zhou Y."/>
            <person name="Liu J."/>
            <person name="Tang Z."/>
            <person name="Zhuo Y."/>
            <person name="Zhang Y."/>
            <person name="Yu L."/>
            <person name="Huang J."/>
            <person name="Yang P."/>
            <person name="Peng Q."/>
            <person name="Zhang J."/>
            <person name="Jiang W."/>
            <person name="Zhang Z."/>
            <person name="Lin K."/>
            <person name="Ro D.K."/>
            <person name="Chen X."/>
            <person name="Xiong X."/>
            <person name="Shang Y."/>
            <person name="Huang S."/>
            <person name="Zeng J."/>
        </authorList>
    </citation>
    <scope>NUCLEOTIDE SEQUENCE [LARGE SCALE GENOMIC DNA]</scope>
    <source>
        <strain evidence="11">cv. BLH2017</strain>
        <tissue evidence="10">Root</tissue>
    </source>
</reference>
<dbReference type="AlphaFoldDB" id="A0A200Q110"/>
<dbReference type="FunFam" id="3.40.640.10:FF:000025">
    <property type="entry name" value="Histidine decarboxylase"/>
    <property type="match status" value="1"/>
</dbReference>
<protein>
    <recommendedName>
        <fullName evidence="7">tyrosine decarboxylase</fullName>
        <ecNumber evidence="7">4.1.1.25</ecNumber>
    </recommendedName>
</protein>
<dbReference type="GO" id="GO:0005737">
    <property type="term" value="C:cytoplasm"/>
    <property type="evidence" value="ECO:0007669"/>
    <property type="project" value="TreeGrafter"/>
</dbReference>
<accession>A0A200Q110</accession>
<organism evidence="10 11">
    <name type="scientific">Macleaya cordata</name>
    <name type="common">Five-seeded plume-poppy</name>
    <name type="synonym">Bocconia cordata</name>
    <dbReference type="NCBI Taxonomy" id="56857"/>
    <lineage>
        <taxon>Eukaryota</taxon>
        <taxon>Viridiplantae</taxon>
        <taxon>Streptophyta</taxon>
        <taxon>Embryophyta</taxon>
        <taxon>Tracheophyta</taxon>
        <taxon>Spermatophyta</taxon>
        <taxon>Magnoliopsida</taxon>
        <taxon>Ranunculales</taxon>
        <taxon>Papaveraceae</taxon>
        <taxon>Papaveroideae</taxon>
        <taxon>Macleaya</taxon>
    </lineage>
</organism>
<evidence type="ECO:0000313" key="10">
    <source>
        <dbReference type="EMBL" id="OVA04137.1"/>
    </source>
</evidence>
<dbReference type="Pfam" id="PF00282">
    <property type="entry name" value="Pyridoxal_deC"/>
    <property type="match status" value="1"/>
</dbReference>
<dbReference type="InParanoid" id="A0A200Q110"/>
<dbReference type="PRINTS" id="PR00800">
    <property type="entry name" value="YHDCRBOXLASE"/>
</dbReference>
<dbReference type="InterPro" id="IPR015424">
    <property type="entry name" value="PyrdxlP-dep_Trfase"/>
</dbReference>
<keyword evidence="6 9" id="KW-0456">Lyase</keyword>
<comment type="cofactor">
    <cofactor evidence="1 8 9">
        <name>pyridoxal 5'-phosphate</name>
        <dbReference type="ChEBI" id="CHEBI:597326"/>
    </cofactor>
</comment>
<evidence type="ECO:0000256" key="2">
    <source>
        <dbReference type="ARBA" id="ARBA00009533"/>
    </source>
</evidence>
<evidence type="ECO:0000313" key="11">
    <source>
        <dbReference type="Proteomes" id="UP000195402"/>
    </source>
</evidence>
<keyword evidence="4" id="KW-0210">Decarboxylase</keyword>
<dbReference type="PANTHER" id="PTHR11999:SF96">
    <property type="entry name" value="TYROSINE DECARBOXYLASE"/>
    <property type="match status" value="1"/>
</dbReference>
<dbReference type="EC" id="4.1.1.25" evidence="7"/>
<keyword evidence="11" id="KW-1185">Reference proteome</keyword>
<dbReference type="EMBL" id="MVGT01003371">
    <property type="protein sequence ID" value="OVA04137.1"/>
    <property type="molecule type" value="Genomic_DNA"/>
</dbReference>
<evidence type="ECO:0000256" key="5">
    <source>
        <dbReference type="ARBA" id="ARBA00022898"/>
    </source>
</evidence>
<dbReference type="PANTHER" id="PTHR11999">
    <property type="entry name" value="GROUP II PYRIDOXAL-5-PHOSPHATE DECARBOXYLASE"/>
    <property type="match status" value="1"/>
</dbReference>
<evidence type="ECO:0000256" key="4">
    <source>
        <dbReference type="ARBA" id="ARBA00022793"/>
    </source>
</evidence>
<comment type="subunit">
    <text evidence="3">Homodimer.</text>
</comment>
<dbReference type="SUPFAM" id="SSF53383">
    <property type="entry name" value="PLP-dependent transferases"/>
    <property type="match status" value="1"/>
</dbReference>
<dbReference type="OrthoDB" id="639767at2759"/>
<evidence type="ECO:0000256" key="1">
    <source>
        <dbReference type="ARBA" id="ARBA00001933"/>
    </source>
</evidence>
<evidence type="ECO:0000256" key="9">
    <source>
        <dbReference type="RuleBase" id="RU000382"/>
    </source>
</evidence>
<dbReference type="InterPro" id="IPR021115">
    <property type="entry name" value="Pyridoxal-P_BS"/>
</dbReference>
<proteinExistence type="inferred from homology"/>
<dbReference type="CDD" id="cd06450">
    <property type="entry name" value="DOPA_deC_like"/>
    <property type="match status" value="1"/>
</dbReference>
<keyword evidence="5 8" id="KW-0663">Pyridoxal phosphate</keyword>
<sequence>MGSGHDVNLIDNISMCSHDLLDPEEFRRQGYMMIDFIADYYRDIEKYPVRSQVEPGYLSKRLPESAPYNSEPIETILQDVQNEIIPGLSHWQSPTHFAYFPCTISTAGFLGEMLSTGFNVVGFSWVSSPAATELESIVMNWLGKMLELPKCFLFSSDKNINEGSGGGVLQGTTCEAILCTLTAARDQMLNKIGRENIGKLVVYASDQTHCALQKAAQIAGINPKNIRAITTSKATEFGLSPNSLLLTILADLESGLIPLFLCATVGTTPSTAVDPIGPLCEVAKRYDIWVHVDAAYAGSACICPEFRHFINGVEDADSFSLNAHKWFFTTLDCCCLWVKDPNALVKALSTNPEYLKNKATESKQVIDYKDWQIALSRRFRSMKLWLVLRSYGVANLRNFIRSHVKMAKQFEGLIAKDKRFEIVVPRTFAMVCFRLKLEMIFDQKLHENDGINRIEDQTNELNQILLESINATGQVYMTHAMIGGMYIIRFPVGATLTEERHVHSTWKLVQEHANTILLGALDGNIIDHEMED</sequence>
<evidence type="ECO:0000256" key="6">
    <source>
        <dbReference type="ARBA" id="ARBA00023239"/>
    </source>
</evidence>
<dbReference type="InterPro" id="IPR015421">
    <property type="entry name" value="PyrdxlP-dep_Trfase_major"/>
</dbReference>
<dbReference type="GO" id="GO:0004837">
    <property type="term" value="F:tyrosine decarboxylase activity"/>
    <property type="evidence" value="ECO:0007669"/>
    <property type="project" value="UniProtKB-EC"/>
</dbReference>
<dbReference type="STRING" id="56857.A0A200Q110"/>
<comment type="similarity">
    <text evidence="2 9">Belongs to the group II decarboxylase family.</text>
</comment>
<dbReference type="GO" id="GO:0019752">
    <property type="term" value="P:carboxylic acid metabolic process"/>
    <property type="evidence" value="ECO:0007669"/>
    <property type="project" value="InterPro"/>
</dbReference>
<evidence type="ECO:0000256" key="7">
    <source>
        <dbReference type="ARBA" id="ARBA00023470"/>
    </source>
</evidence>